<name>A0A1F4PPZ2_UNCK3</name>
<evidence type="ECO:0000256" key="1">
    <source>
        <dbReference type="ARBA" id="ARBA00010254"/>
    </source>
</evidence>
<dbReference type="SUPFAM" id="SSF50249">
    <property type="entry name" value="Nucleic acid-binding proteins"/>
    <property type="match status" value="1"/>
</dbReference>
<sequence>MNKHKQRKTGRVVSTQMQSTIVVSVDTLMSHPLYRKKIRKTKRFLAHDPKGEASLGDTVIIEETRPISKLKRWLVVEVKKEEKLTDVAAVEEALS</sequence>
<dbReference type="PANTHER" id="PTHR10744">
    <property type="entry name" value="40S RIBOSOMAL PROTEIN S11 FAMILY MEMBER"/>
    <property type="match status" value="1"/>
</dbReference>
<proteinExistence type="inferred from homology"/>
<keyword evidence="3 6" id="KW-0694">RNA-binding</keyword>
<organism evidence="8 9">
    <name type="scientific">candidate division Kazan bacterium RIFCSPLOWO2_01_FULL_48_13</name>
    <dbReference type="NCBI Taxonomy" id="1798539"/>
    <lineage>
        <taxon>Bacteria</taxon>
        <taxon>Bacteria division Kazan-3B-28</taxon>
    </lineage>
</organism>
<evidence type="ECO:0000256" key="6">
    <source>
        <dbReference type="HAMAP-Rule" id="MF_01345"/>
    </source>
</evidence>
<protein>
    <recommendedName>
        <fullName evidence="6">Small ribosomal subunit protein uS17</fullName>
    </recommendedName>
</protein>
<dbReference type="Proteomes" id="UP000179010">
    <property type="component" value="Unassembled WGS sequence"/>
</dbReference>
<keyword evidence="2 6" id="KW-0699">rRNA-binding</keyword>
<dbReference type="NCBIfam" id="NF004123">
    <property type="entry name" value="PRK05610.1"/>
    <property type="match status" value="1"/>
</dbReference>
<dbReference type="InterPro" id="IPR019979">
    <property type="entry name" value="Ribosomal_uS17_CS"/>
</dbReference>
<comment type="caution">
    <text evidence="8">The sequence shown here is derived from an EMBL/GenBank/DDBJ whole genome shotgun (WGS) entry which is preliminary data.</text>
</comment>
<dbReference type="NCBIfam" id="TIGR03635">
    <property type="entry name" value="uS17_bact"/>
    <property type="match status" value="1"/>
</dbReference>
<dbReference type="AlphaFoldDB" id="A0A1F4PPZ2"/>
<keyword evidence="4 6" id="KW-0689">Ribosomal protein</keyword>
<dbReference type="GO" id="GO:0003735">
    <property type="term" value="F:structural constituent of ribosome"/>
    <property type="evidence" value="ECO:0007669"/>
    <property type="project" value="UniProtKB-UniRule"/>
</dbReference>
<dbReference type="PROSITE" id="PS00056">
    <property type="entry name" value="RIBOSOMAL_S17"/>
    <property type="match status" value="1"/>
</dbReference>
<dbReference type="HAMAP" id="MF_01345_B">
    <property type="entry name" value="Ribosomal_uS17_B"/>
    <property type="match status" value="1"/>
</dbReference>
<evidence type="ECO:0000313" key="9">
    <source>
        <dbReference type="Proteomes" id="UP000179010"/>
    </source>
</evidence>
<evidence type="ECO:0000256" key="3">
    <source>
        <dbReference type="ARBA" id="ARBA00022884"/>
    </source>
</evidence>
<accession>A0A1F4PPZ2</accession>
<dbReference type="GO" id="GO:0019843">
    <property type="term" value="F:rRNA binding"/>
    <property type="evidence" value="ECO:0007669"/>
    <property type="project" value="UniProtKB-UniRule"/>
</dbReference>
<dbReference type="PANTHER" id="PTHR10744:SF1">
    <property type="entry name" value="SMALL RIBOSOMAL SUBUNIT PROTEIN US17M"/>
    <property type="match status" value="1"/>
</dbReference>
<comment type="function">
    <text evidence="6">One of the primary rRNA binding proteins, it binds specifically to the 5'-end of 16S ribosomal RNA.</text>
</comment>
<dbReference type="PRINTS" id="PR00973">
    <property type="entry name" value="RIBOSOMALS17"/>
</dbReference>
<comment type="subunit">
    <text evidence="6">Part of the 30S ribosomal subunit.</text>
</comment>
<dbReference type="InterPro" id="IPR012340">
    <property type="entry name" value="NA-bd_OB-fold"/>
</dbReference>
<gene>
    <name evidence="6" type="primary">rpsQ</name>
    <name evidence="8" type="ORF">A2994_02690</name>
</gene>
<dbReference type="Pfam" id="PF00366">
    <property type="entry name" value="Ribosomal_S17"/>
    <property type="match status" value="1"/>
</dbReference>
<dbReference type="GO" id="GO:0006412">
    <property type="term" value="P:translation"/>
    <property type="evidence" value="ECO:0007669"/>
    <property type="project" value="UniProtKB-UniRule"/>
</dbReference>
<dbReference type="EMBL" id="METE01000001">
    <property type="protein sequence ID" value="OGB85650.1"/>
    <property type="molecule type" value="Genomic_DNA"/>
</dbReference>
<evidence type="ECO:0000256" key="5">
    <source>
        <dbReference type="ARBA" id="ARBA00023274"/>
    </source>
</evidence>
<dbReference type="STRING" id="1798539.A2994_02690"/>
<comment type="similarity">
    <text evidence="1 6 7">Belongs to the universal ribosomal protein uS17 family.</text>
</comment>
<evidence type="ECO:0000256" key="4">
    <source>
        <dbReference type="ARBA" id="ARBA00022980"/>
    </source>
</evidence>
<dbReference type="InterPro" id="IPR000266">
    <property type="entry name" value="Ribosomal_uS17"/>
</dbReference>
<evidence type="ECO:0000313" key="8">
    <source>
        <dbReference type="EMBL" id="OGB85650.1"/>
    </source>
</evidence>
<dbReference type="Gene3D" id="2.40.50.140">
    <property type="entry name" value="Nucleic acid-binding proteins"/>
    <property type="match status" value="1"/>
</dbReference>
<dbReference type="InterPro" id="IPR019984">
    <property type="entry name" value="Ribosomal_uS17_bact/chlr"/>
</dbReference>
<evidence type="ECO:0000256" key="7">
    <source>
        <dbReference type="RuleBase" id="RU003872"/>
    </source>
</evidence>
<evidence type="ECO:0000256" key="2">
    <source>
        <dbReference type="ARBA" id="ARBA00022730"/>
    </source>
</evidence>
<dbReference type="GO" id="GO:0022627">
    <property type="term" value="C:cytosolic small ribosomal subunit"/>
    <property type="evidence" value="ECO:0007669"/>
    <property type="project" value="UniProtKB-UniRule"/>
</dbReference>
<dbReference type="CDD" id="cd00364">
    <property type="entry name" value="Ribosomal_uS17"/>
    <property type="match status" value="1"/>
</dbReference>
<reference evidence="8 9" key="1">
    <citation type="journal article" date="2016" name="Nat. Commun.">
        <title>Thousands of microbial genomes shed light on interconnected biogeochemical processes in an aquifer system.</title>
        <authorList>
            <person name="Anantharaman K."/>
            <person name="Brown C.T."/>
            <person name="Hug L.A."/>
            <person name="Sharon I."/>
            <person name="Castelle C.J."/>
            <person name="Probst A.J."/>
            <person name="Thomas B.C."/>
            <person name="Singh A."/>
            <person name="Wilkins M.J."/>
            <person name="Karaoz U."/>
            <person name="Brodie E.L."/>
            <person name="Williams K.H."/>
            <person name="Hubbard S.S."/>
            <person name="Banfield J.F."/>
        </authorList>
    </citation>
    <scope>NUCLEOTIDE SEQUENCE [LARGE SCALE GENOMIC DNA]</scope>
</reference>
<keyword evidence="5 6" id="KW-0687">Ribonucleoprotein</keyword>